<dbReference type="InterPro" id="IPR029058">
    <property type="entry name" value="AB_hydrolase_fold"/>
</dbReference>
<dbReference type="GO" id="GO:0046503">
    <property type="term" value="P:glycerolipid catabolic process"/>
    <property type="evidence" value="ECO:0007669"/>
    <property type="project" value="TreeGrafter"/>
</dbReference>
<accession>A0A5N0UXM0</accession>
<dbReference type="InterPro" id="IPR000073">
    <property type="entry name" value="AB_hydrolase_1"/>
</dbReference>
<dbReference type="Pfam" id="PF00561">
    <property type="entry name" value="Abhydrolase_1"/>
    <property type="match status" value="1"/>
</dbReference>
<organism evidence="2 3">
    <name type="scientific">Amycolatopsis acidicola</name>
    <dbReference type="NCBI Taxonomy" id="2596893"/>
    <lineage>
        <taxon>Bacteria</taxon>
        <taxon>Bacillati</taxon>
        <taxon>Actinomycetota</taxon>
        <taxon>Actinomycetes</taxon>
        <taxon>Pseudonocardiales</taxon>
        <taxon>Pseudonocardiaceae</taxon>
        <taxon>Amycolatopsis</taxon>
    </lineage>
</organism>
<evidence type="ECO:0000313" key="2">
    <source>
        <dbReference type="EMBL" id="KAA9158244.1"/>
    </source>
</evidence>
<dbReference type="SUPFAM" id="SSF53474">
    <property type="entry name" value="alpha/beta-Hydrolases"/>
    <property type="match status" value="1"/>
</dbReference>
<feature type="domain" description="AB hydrolase-1" evidence="1">
    <location>
        <begin position="21"/>
        <end position="144"/>
    </location>
</feature>
<dbReference type="InterPro" id="IPR050471">
    <property type="entry name" value="AB_hydrolase"/>
</dbReference>
<sequence>MSSACPVEDGELHVQRLGDGPPLLFIAGGIGNGDSYRGLAKRLAESYTVLSYDRRAHFRSKDSTEGPITVERHADDARAVIGFSGYGKALVFGSSAGAQIGLALATRHPDTVGGLVAHEPPAVRLLPDADEWLEFAAEQVARTEAGDIMAAFKGFLGSIAGAGLPEELKTIRLPQEAEWRTLFTRELLGFYDYLPAVGALRRSRVPIVLAGGEGSRGYYHYRPARTLALALGLPFVEMPGAHLAPQRNPAAFADALGEILTDLVV</sequence>
<dbReference type="OrthoDB" id="3210164at2"/>
<dbReference type="PANTHER" id="PTHR43433:SF5">
    <property type="entry name" value="AB HYDROLASE-1 DOMAIN-CONTAINING PROTEIN"/>
    <property type="match status" value="1"/>
</dbReference>
<proteinExistence type="predicted"/>
<dbReference type="Gene3D" id="3.40.50.1820">
    <property type="entry name" value="alpha/beta hydrolase"/>
    <property type="match status" value="1"/>
</dbReference>
<dbReference type="RefSeq" id="WP_144747724.1">
    <property type="nucleotide sequence ID" value="NZ_VMNW02000036.1"/>
</dbReference>
<evidence type="ECO:0000313" key="3">
    <source>
        <dbReference type="Proteomes" id="UP000319769"/>
    </source>
</evidence>
<name>A0A5N0UXM0_9PSEU</name>
<dbReference type="GO" id="GO:0004806">
    <property type="term" value="F:triacylglycerol lipase activity"/>
    <property type="evidence" value="ECO:0007669"/>
    <property type="project" value="TreeGrafter"/>
</dbReference>
<reference evidence="2" key="1">
    <citation type="submission" date="2019-09" db="EMBL/GenBank/DDBJ databases">
        <authorList>
            <person name="Teo W.F.A."/>
            <person name="Duangmal K."/>
        </authorList>
    </citation>
    <scope>NUCLEOTIDE SEQUENCE [LARGE SCALE GENOMIC DNA]</scope>
    <source>
        <strain evidence="2">K81G1</strain>
    </source>
</reference>
<keyword evidence="2" id="KW-0378">Hydrolase</keyword>
<evidence type="ECO:0000259" key="1">
    <source>
        <dbReference type="Pfam" id="PF00561"/>
    </source>
</evidence>
<keyword evidence="3" id="KW-1185">Reference proteome</keyword>
<dbReference type="PANTHER" id="PTHR43433">
    <property type="entry name" value="HYDROLASE, ALPHA/BETA FOLD FAMILY PROTEIN"/>
    <property type="match status" value="1"/>
</dbReference>
<dbReference type="Proteomes" id="UP000319769">
    <property type="component" value="Unassembled WGS sequence"/>
</dbReference>
<dbReference type="EMBL" id="VMNW02000036">
    <property type="protein sequence ID" value="KAA9158244.1"/>
    <property type="molecule type" value="Genomic_DNA"/>
</dbReference>
<comment type="caution">
    <text evidence="2">The sequence shown here is derived from an EMBL/GenBank/DDBJ whole genome shotgun (WGS) entry which is preliminary data.</text>
</comment>
<gene>
    <name evidence="2" type="ORF">FPZ12_023170</name>
</gene>
<dbReference type="AlphaFoldDB" id="A0A5N0UXM0"/>
<protein>
    <submittedName>
        <fullName evidence="2">Alpha/beta hydrolase</fullName>
    </submittedName>
</protein>